<dbReference type="GO" id="GO:0005730">
    <property type="term" value="C:nucleolus"/>
    <property type="evidence" value="ECO:0007669"/>
    <property type="project" value="UniProtKB-SubCell"/>
</dbReference>
<organism evidence="7 8">
    <name type="scientific">Elliptochloris bilobata</name>
    <dbReference type="NCBI Taxonomy" id="381761"/>
    <lineage>
        <taxon>Eukaryota</taxon>
        <taxon>Viridiplantae</taxon>
        <taxon>Chlorophyta</taxon>
        <taxon>core chlorophytes</taxon>
        <taxon>Trebouxiophyceae</taxon>
        <taxon>Trebouxiophyceae incertae sedis</taxon>
        <taxon>Elliptochloris clade</taxon>
        <taxon>Elliptochloris</taxon>
    </lineage>
</organism>
<proteinExistence type="inferred from homology"/>
<dbReference type="PANTHER" id="PTHR11953:SF0">
    <property type="entry name" value="EXOSOME COMPLEX COMPONENT RRP41"/>
    <property type="match status" value="1"/>
</dbReference>
<dbReference type="AlphaFoldDB" id="A0AAW1RII4"/>
<dbReference type="GO" id="GO:0003723">
    <property type="term" value="F:RNA binding"/>
    <property type="evidence" value="ECO:0007669"/>
    <property type="project" value="TreeGrafter"/>
</dbReference>
<comment type="subcellular location">
    <subcellularLocation>
        <location evidence="1">Cytoplasm</location>
    </subcellularLocation>
    <subcellularLocation>
        <location evidence="2">Nucleus</location>
        <location evidence="2">Nucleolus</location>
    </subcellularLocation>
</comment>
<keyword evidence="5" id="KW-0271">Exosome</keyword>
<accession>A0AAW1RII4</accession>
<name>A0AAW1RII4_9CHLO</name>
<reference evidence="7 8" key="1">
    <citation type="journal article" date="2024" name="Nat. Commun.">
        <title>Phylogenomics reveals the evolutionary origins of lichenization in chlorophyte algae.</title>
        <authorList>
            <person name="Puginier C."/>
            <person name="Libourel C."/>
            <person name="Otte J."/>
            <person name="Skaloud P."/>
            <person name="Haon M."/>
            <person name="Grisel S."/>
            <person name="Petersen M."/>
            <person name="Berrin J.G."/>
            <person name="Delaux P.M."/>
            <person name="Dal Grande F."/>
            <person name="Keller J."/>
        </authorList>
    </citation>
    <scope>NUCLEOTIDE SEQUENCE [LARGE SCALE GENOMIC DNA]</scope>
    <source>
        <strain evidence="7 8">SAG 245.80</strain>
    </source>
</reference>
<dbReference type="SUPFAM" id="SSF55666">
    <property type="entry name" value="Ribonuclease PH domain 2-like"/>
    <property type="match status" value="1"/>
</dbReference>
<gene>
    <name evidence="7" type="ORF">WJX81_007804</name>
</gene>
<dbReference type="GO" id="GO:0016075">
    <property type="term" value="P:rRNA catabolic process"/>
    <property type="evidence" value="ECO:0007669"/>
    <property type="project" value="TreeGrafter"/>
</dbReference>
<dbReference type="InterPro" id="IPR001247">
    <property type="entry name" value="ExoRNase_PH_dom1"/>
</dbReference>
<keyword evidence="8" id="KW-1185">Reference proteome</keyword>
<evidence type="ECO:0000256" key="1">
    <source>
        <dbReference type="ARBA" id="ARBA00004496"/>
    </source>
</evidence>
<sequence>MEFVSPEGLRIDGRRPQELRALQCKFGVLSCCDGSALFQAGNTKVFAAVYGPRVADIRGQALHDRALIKCEYAHAAFSTGAARRRRGRSRKSTELAALVRGALEQTILVELLPRAQVEVCIQVLFADGGVTAACINAAMLAVADAGIPVRDMVAACGAGHLEAMPLLDLNHTEAATGGLEVCVALHPALDRVVLLQADAKASVDTLEAVTTLALQGCKAAAGAMREALLQHVRSLAARRGAI</sequence>
<dbReference type="PANTHER" id="PTHR11953">
    <property type="entry name" value="EXOSOME COMPLEX COMPONENT"/>
    <property type="match status" value="1"/>
</dbReference>
<dbReference type="GO" id="GO:0034475">
    <property type="term" value="P:U4 snRNA 3'-end processing"/>
    <property type="evidence" value="ECO:0007669"/>
    <property type="project" value="TreeGrafter"/>
</dbReference>
<dbReference type="InterPro" id="IPR027408">
    <property type="entry name" value="PNPase/RNase_PH_dom_sf"/>
</dbReference>
<dbReference type="EMBL" id="JALJOU010000036">
    <property type="protein sequence ID" value="KAK9833470.1"/>
    <property type="molecule type" value="Genomic_DNA"/>
</dbReference>
<evidence type="ECO:0000256" key="3">
    <source>
        <dbReference type="ARBA" id="ARBA00006678"/>
    </source>
</evidence>
<evidence type="ECO:0000256" key="2">
    <source>
        <dbReference type="ARBA" id="ARBA00004604"/>
    </source>
</evidence>
<keyword evidence="4" id="KW-0963">Cytoplasm</keyword>
<dbReference type="Pfam" id="PF01138">
    <property type="entry name" value="RNase_PH"/>
    <property type="match status" value="1"/>
</dbReference>
<evidence type="ECO:0000313" key="7">
    <source>
        <dbReference type="EMBL" id="KAK9833470.1"/>
    </source>
</evidence>
<evidence type="ECO:0000256" key="5">
    <source>
        <dbReference type="ARBA" id="ARBA00022835"/>
    </source>
</evidence>
<protein>
    <recommendedName>
        <fullName evidence="6">Exoribonuclease phosphorolytic domain-containing protein</fullName>
    </recommendedName>
</protein>
<comment type="caution">
    <text evidence="7">The sequence shown here is derived from an EMBL/GenBank/DDBJ whole genome shotgun (WGS) entry which is preliminary data.</text>
</comment>
<dbReference type="GO" id="GO:0000177">
    <property type="term" value="C:cytoplasmic exosome (RNase complex)"/>
    <property type="evidence" value="ECO:0007669"/>
    <property type="project" value="TreeGrafter"/>
</dbReference>
<evidence type="ECO:0000259" key="6">
    <source>
        <dbReference type="Pfam" id="PF01138"/>
    </source>
</evidence>
<dbReference type="FunFam" id="3.30.230.70:FF:000004">
    <property type="entry name" value="Exosome complex component Rrp41"/>
    <property type="match status" value="1"/>
</dbReference>
<dbReference type="GO" id="GO:0000176">
    <property type="term" value="C:nuclear exosome (RNase complex)"/>
    <property type="evidence" value="ECO:0007669"/>
    <property type="project" value="TreeGrafter"/>
</dbReference>
<dbReference type="Gene3D" id="3.30.230.70">
    <property type="entry name" value="GHMP Kinase, N-terminal domain"/>
    <property type="match status" value="1"/>
</dbReference>
<dbReference type="GO" id="GO:0071028">
    <property type="term" value="P:nuclear mRNA surveillance"/>
    <property type="evidence" value="ECO:0007669"/>
    <property type="project" value="TreeGrafter"/>
</dbReference>
<dbReference type="InterPro" id="IPR020568">
    <property type="entry name" value="Ribosomal_Su5_D2-typ_SF"/>
</dbReference>
<dbReference type="InterPro" id="IPR050080">
    <property type="entry name" value="RNase_PH"/>
</dbReference>
<evidence type="ECO:0000256" key="4">
    <source>
        <dbReference type="ARBA" id="ARBA00022490"/>
    </source>
</evidence>
<comment type="similarity">
    <text evidence="3">Belongs to the RNase PH family.</text>
</comment>
<evidence type="ECO:0000313" key="8">
    <source>
        <dbReference type="Proteomes" id="UP001445335"/>
    </source>
</evidence>
<dbReference type="SUPFAM" id="SSF54211">
    <property type="entry name" value="Ribosomal protein S5 domain 2-like"/>
    <property type="match status" value="1"/>
</dbReference>
<feature type="domain" description="Exoribonuclease phosphorolytic" evidence="6">
    <location>
        <begin position="18"/>
        <end position="148"/>
    </location>
</feature>
<dbReference type="GO" id="GO:0071051">
    <property type="term" value="P:poly(A)-dependent snoRNA 3'-end processing"/>
    <property type="evidence" value="ECO:0007669"/>
    <property type="project" value="TreeGrafter"/>
</dbReference>
<dbReference type="Proteomes" id="UP001445335">
    <property type="component" value="Unassembled WGS sequence"/>
</dbReference>
<dbReference type="InterPro" id="IPR036345">
    <property type="entry name" value="ExoRNase_PH_dom2_sf"/>
</dbReference>